<organism evidence="6 7">
    <name type="scientific">Maribacter algicola</name>
    <dbReference type="NCBI Taxonomy" id="2498892"/>
    <lineage>
        <taxon>Bacteria</taxon>
        <taxon>Pseudomonadati</taxon>
        <taxon>Bacteroidota</taxon>
        <taxon>Flavobacteriia</taxon>
        <taxon>Flavobacteriales</taxon>
        <taxon>Flavobacteriaceae</taxon>
        <taxon>Maribacter</taxon>
    </lineage>
</organism>
<name>A0A3R8R239_9FLAO</name>
<dbReference type="OrthoDB" id="9789566at2"/>
<dbReference type="RefSeq" id="WP_125222056.1">
    <property type="nucleotide sequence ID" value="NZ_QUSX01000001.1"/>
</dbReference>
<accession>A0A3R8R239</accession>
<comment type="caution">
    <text evidence="6">The sequence shown here is derived from an EMBL/GenBank/DDBJ whole genome shotgun (WGS) entry which is preliminary data.</text>
</comment>
<keyword evidence="1" id="KW-0805">Transcription regulation</keyword>
<dbReference type="GO" id="GO:0003677">
    <property type="term" value="F:DNA binding"/>
    <property type="evidence" value="ECO:0007669"/>
    <property type="project" value="UniProtKB-UniRule"/>
</dbReference>
<keyword evidence="2 4" id="KW-0238">DNA-binding</keyword>
<dbReference type="InterPro" id="IPR009057">
    <property type="entry name" value="Homeodomain-like_sf"/>
</dbReference>
<dbReference type="EMBL" id="QUSX01000001">
    <property type="protein sequence ID" value="RRQ50240.1"/>
    <property type="molecule type" value="Genomic_DNA"/>
</dbReference>
<reference evidence="7" key="1">
    <citation type="submission" date="2018-08" db="EMBL/GenBank/DDBJ databases">
        <authorList>
            <person name="Khan S.A."/>
            <person name="J S.E."/>
        </authorList>
    </citation>
    <scope>NUCLEOTIDE SEQUENCE [LARGE SCALE GENOMIC DNA]</scope>
    <source>
        <strain evidence="7">PoM-212</strain>
    </source>
</reference>
<dbReference type="Pfam" id="PF00440">
    <property type="entry name" value="TetR_N"/>
    <property type="match status" value="1"/>
</dbReference>
<evidence type="ECO:0000256" key="2">
    <source>
        <dbReference type="ARBA" id="ARBA00023125"/>
    </source>
</evidence>
<evidence type="ECO:0000313" key="6">
    <source>
        <dbReference type="EMBL" id="RRQ50240.1"/>
    </source>
</evidence>
<feature type="domain" description="HTH tetR-type" evidence="5">
    <location>
        <begin position="5"/>
        <end position="65"/>
    </location>
</feature>
<keyword evidence="7" id="KW-1185">Reference proteome</keyword>
<dbReference type="Proteomes" id="UP000286990">
    <property type="component" value="Unassembled WGS sequence"/>
</dbReference>
<dbReference type="PROSITE" id="PS50977">
    <property type="entry name" value="HTH_TETR_2"/>
    <property type="match status" value="1"/>
</dbReference>
<evidence type="ECO:0000313" key="7">
    <source>
        <dbReference type="Proteomes" id="UP000286990"/>
    </source>
</evidence>
<protein>
    <submittedName>
        <fullName evidence="6">TetR/AcrR family transcriptional regulator</fullName>
    </submittedName>
</protein>
<dbReference type="PANTHER" id="PTHR47506:SF3">
    <property type="entry name" value="HTH-TYPE TRANSCRIPTIONAL REGULATOR LMRA"/>
    <property type="match status" value="1"/>
</dbReference>
<evidence type="ECO:0000256" key="4">
    <source>
        <dbReference type="PROSITE-ProRule" id="PRU00335"/>
    </source>
</evidence>
<dbReference type="SUPFAM" id="SSF46689">
    <property type="entry name" value="Homeodomain-like"/>
    <property type="match status" value="1"/>
</dbReference>
<dbReference type="InterPro" id="IPR001647">
    <property type="entry name" value="HTH_TetR"/>
</dbReference>
<evidence type="ECO:0000256" key="3">
    <source>
        <dbReference type="ARBA" id="ARBA00023163"/>
    </source>
</evidence>
<gene>
    <name evidence="6" type="ORF">DZC72_06660</name>
</gene>
<dbReference type="PANTHER" id="PTHR47506">
    <property type="entry name" value="TRANSCRIPTIONAL REGULATORY PROTEIN"/>
    <property type="match status" value="1"/>
</dbReference>
<feature type="DNA-binding region" description="H-T-H motif" evidence="4">
    <location>
        <begin position="28"/>
        <end position="47"/>
    </location>
</feature>
<dbReference type="AlphaFoldDB" id="A0A3R8R239"/>
<evidence type="ECO:0000256" key="1">
    <source>
        <dbReference type="ARBA" id="ARBA00023015"/>
    </source>
</evidence>
<dbReference type="Gene3D" id="1.10.357.10">
    <property type="entry name" value="Tetracycline Repressor, domain 2"/>
    <property type="match status" value="1"/>
</dbReference>
<reference evidence="7" key="2">
    <citation type="submission" date="2018-12" db="EMBL/GenBank/DDBJ databases">
        <title>Maribacter lutimaris sp. nov., isolated from marine sediment.</title>
        <authorList>
            <person name="Kim K.K."/>
        </authorList>
    </citation>
    <scope>NUCLEOTIDE SEQUENCE [LARGE SCALE GENOMIC DNA]</scope>
    <source>
        <strain evidence="7">PoM-212</strain>
    </source>
</reference>
<keyword evidence="3" id="KW-0804">Transcription</keyword>
<sequence length="187" mass="21279">MRPQKVLDNDIYSALTKVFRAKGFEGASLNEIADATGLKKASLYHRFPEGKKQMAEAVFNYIDEWVEIKIFGALINNTLTPDQRLNQSINNIKELYNDGEESCIFRTLSMKVGLELFGSRIKNGMEQWIHHFMELGLAFGQSKEEAKSNAVQNLIDIQGSLIVSEGLKDLSIFENTLRIIKNRYSKE</sequence>
<proteinExistence type="predicted"/>
<evidence type="ECO:0000259" key="5">
    <source>
        <dbReference type="PROSITE" id="PS50977"/>
    </source>
</evidence>